<feature type="domain" description="RCK C-terminal" evidence="1">
    <location>
        <begin position="152"/>
        <end position="187"/>
    </location>
</feature>
<evidence type="ECO:0000313" key="3">
    <source>
        <dbReference type="EMBL" id="MCZ0725674.1"/>
    </source>
</evidence>
<reference evidence="3" key="1">
    <citation type="submission" date="2022-12" db="EMBL/GenBank/DDBJ databases">
        <title>Description and comparative metabolic analysis of Aerococcus sp. nov., isolated from the feces of a pig.</title>
        <authorList>
            <person name="Chang Y.-H."/>
        </authorList>
    </citation>
    <scope>NUCLEOTIDE SEQUENCE</scope>
    <source>
        <strain evidence="3">YH-aer222</strain>
    </source>
</reference>
<sequence>MTAQRTIGILGLGIFGSTLAETLANYGIEVIACDINQKNVDRISHSLTVGGVGDFTDLDYLKSLGFAQCDTIVISTGSSLESSVLGLVNAKELGVDRIICKVKNKSHRKVLTALGADLVVQPEKESAKRMATSLLRHSIDELIKLDSQTSIVEFHAPKRWLGKSLDSLDLRNRYDINIIGIRRGKQQSLITNFPFDYCLSEHETYVAVADNDKFEKADYLESIR</sequence>
<proteinExistence type="predicted"/>
<dbReference type="InterPro" id="IPR036291">
    <property type="entry name" value="NAD(P)-bd_dom_sf"/>
</dbReference>
<keyword evidence="4" id="KW-1185">Reference proteome</keyword>
<name>A0A9X3FUW9_9LACT</name>
<protein>
    <submittedName>
        <fullName evidence="3">TrkA family potassium uptake protein</fullName>
    </submittedName>
</protein>
<evidence type="ECO:0000259" key="2">
    <source>
        <dbReference type="Pfam" id="PF02254"/>
    </source>
</evidence>
<accession>A0A9X3FUW9</accession>
<dbReference type="GO" id="GO:0008324">
    <property type="term" value="F:monoatomic cation transmembrane transporter activity"/>
    <property type="evidence" value="ECO:0007669"/>
    <property type="project" value="InterPro"/>
</dbReference>
<dbReference type="SUPFAM" id="SSF51735">
    <property type="entry name" value="NAD(P)-binding Rossmann-fold domains"/>
    <property type="match status" value="1"/>
</dbReference>
<dbReference type="AlphaFoldDB" id="A0A9X3FUW9"/>
<evidence type="ECO:0000313" key="4">
    <source>
        <dbReference type="Proteomes" id="UP001146670"/>
    </source>
</evidence>
<dbReference type="PANTHER" id="PTHR43833">
    <property type="entry name" value="POTASSIUM CHANNEL PROTEIN 2-RELATED-RELATED"/>
    <property type="match status" value="1"/>
</dbReference>
<dbReference type="EMBL" id="JAPRFR010000001">
    <property type="protein sequence ID" value="MCZ0725674.1"/>
    <property type="molecule type" value="Genomic_DNA"/>
</dbReference>
<dbReference type="Gene3D" id="3.40.50.720">
    <property type="entry name" value="NAD(P)-binding Rossmann-like Domain"/>
    <property type="match status" value="1"/>
</dbReference>
<dbReference type="InterPro" id="IPR036721">
    <property type="entry name" value="RCK_C_sf"/>
</dbReference>
<dbReference type="GO" id="GO:0006813">
    <property type="term" value="P:potassium ion transport"/>
    <property type="evidence" value="ECO:0007669"/>
    <property type="project" value="InterPro"/>
</dbReference>
<dbReference type="InterPro" id="IPR050721">
    <property type="entry name" value="Trk_Ktr_HKT_K-transport"/>
</dbReference>
<dbReference type="SUPFAM" id="SSF116726">
    <property type="entry name" value="TrkA C-terminal domain-like"/>
    <property type="match status" value="1"/>
</dbReference>
<dbReference type="Pfam" id="PF02080">
    <property type="entry name" value="TrkA_C"/>
    <property type="match status" value="1"/>
</dbReference>
<evidence type="ECO:0000259" key="1">
    <source>
        <dbReference type="Pfam" id="PF02080"/>
    </source>
</evidence>
<dbReference type="Pfam" id="PF02254">
    <property type="entry name" value="TrkA_N"/>
    <property type="match status" value="1"/>
</dbReference>
<organism evidence="3 4">
    <name type="scientific">Aerococcus kribbianus</name>
    <dbReference type="NCBI Taxonomy" id="2999064"/>
    <lineage>
        <taxon>Bacteria</taxon>
        <taxon>Bacillati</taxon>
        <taxon>Bacillota</taxon>
        <taxon>Bacilli</taxon>
        <taxon>Lactobacillales</taxon>
        <taxon>Aerococcaceae</taxon>
        <taxon>Aerococcus</taxon>
    </lineage>
</organism>
<gene>
    <name evidence="3" type="ORF">OW157_03700</name>
</gene>
<dbReference type="InterPro" id="IPR003148">
    <property type="entry name" value="RCK_N"/>
</dbReference>
<dbReference type="InterPro" id="IPR006037">
    <property type="entry name" value="RCK_C"/>
</dbReference>
<dbReference type="RefSeq" id="WP_268751987.1">
    <property type="nucleotide sequence ID" value="NZ_JAPRFQ010000001.1"/>
</dbReference>
<dbReference type="Proteomes" id="UP001146670">
    <property type="component" value="Unassembled WGS sequence"/>
</dbReference>
<feature type="domain" description="RCK N-terminal" evidence="2">
    <location>
        <begin position="9"/>
        <end position="122"/>
    </location>
</feature>
<dbReference type="Gene3D" id="3.30.70.1450">
    <property type="entry name" value="Regulator of K+ conductance, C-terminal domain"/>
    <property type="match status" value="1"/>
</dbReference>
<dbReference type="PANTHER" id="PTHR43833:SF7">
    <property type="entry name" value="KTR SYSTEM POTASSIUM UPTAKE PROTEIN C"/>
    <property type="match status" value="1"/>
</dbReference>
<comment type="caution">
    <text evidence="3">The sequence shown here is derived from an EMBL/GenBank/DDBJ whole genome shotgun (WGS) entry which is preliminary data.</text>
</comment>